<proteinExistence type="predicted"/>
<name>W1U720_9FIRM</name>
<protein>
    <recommendedName>
        <fullName evidence="4">Zinc finger/thioredoxin putative domain-containing protein</fullName>
    </recommendedName>
</protein>
<accession>W1U720</accession>
<comment type="caution">
    <text evidence="2">The sequence shown here is derived from an EMBL/GenBank/DDBJ whole genome shotgun (WGS) entry which is preliminary data.</text>
</comment>
<evidence type="ECO:0000256" key="1">
    <source>
        <dbReference type="SAM" id="MobiDB-lite"/>
    </source>
</evidence>
<sequence>MIIICPYCKKELTLFQSQIERRRGRIRCVGCSAVIPYDLDRGQKRRRTLPGLPPLAPREPEKTQ</sequence>
<feature type="region of interest" description="Disordered" evidence="1">
    <location>
        <begin position="44"/>
        <end position="64"/>
    </location>
</feature>
<evidence type="ECO:0008006" key="4">
    <source>
        <dbReference type="Google" id="ProtNLM"/>
    </source>
</evidence>
<dbReference type="EMBL" id="AZMC01000166">
    <property type="protein sequence ID" value="ETI89506.1"/>
    <property type="molecule type" value="Genomic_DNA"/>
</dbReference>
<gene>
    <name evidence="2" type="ORF">Q612_NSC00166G0003</name>
</gene>
<dbReference type="AlphaFoldDB" id="W1U720"/>
<evidence type="ECO:0000313" key="2">
    <source>
        <dbReference type="EMBL" id="ETI89506.1"/>
    </source>
</evidence>
<evidence type="ECO:0000313" key="3">
    <source>
        <dbReference type="Proteomes" id="UP000018840"/>
    </source>
</evidence>
<dbReference type="Proteomes" id="UP000018840">
    <property type="component" value="Unassembled WGS sequence"/>
</dbReference>
<organism evidence="2 3">
    <name type="scientific">Negativicoccus succinicivorans DORA_17_25</name>
    <dbReference type="NCBI Taxonomy" id="1403945"/>
    <lineage>
        <taxon>Bacteria</taxon>
        <taxon>Bacillati</taxon>
        <taxon>Bacillota</taxon>
        <taxon>Negativicutes</taxon>
        <taxon>Veillonellales</taxon>
        <taxon>Veillonellaceae</taxon>
        <taxon>Negativicoccus</taxon>
    </lineage>
</organism>
<reference evidence="2 3" key="1">
    <citation type="submission" date="2013-12" db="EMBL/GenBank/DDBJ databases">
        <title>A Varibaculum cambriense genome reconstructed from a premature infant gut community with otherwise low bacterial novelty that shifts toward anaerobic metabolism during the third week of life.</title>
        <authorList>
            <person name="Brown C.T."/>
            <person name="Sharon I."/>
            <person name="Thomas B.C."/>
            <person name="Castelle C.J."/>
            <person name="Morowitz M.J."/>
            <person name="Banfield J.F."/>
        </authorList>
    </citation>
    <scope>NUCLEOTIDE SEQUENCE [LARGE SCALE GENOMIC DNA]</scope>
    <source>
        <strain evidence="3">DORA_17_25</strain>
    </source>
</reference>